<gene>
    <name evidence="1" type="ORF">FGIG_02358</name>
</gene>
<keyword evidence="2" id="KW-1185">Reference proteome</keyword>
<evidence type="ECO:0000313" key="1">
    <source>
        <dbReference type="EMBL" id="TPP65872.1"/>
    </source>
</evidence>
<protein>
    <submittedName>
        <fullName evidence="1">Uncharacterized protein</fullName>
    </submittedName>
</protein>
<sequence length="52" mass="6271">MQRIEDDNSQVCAKRVQKVPYQKNRYFIENVSGRLYRKPRCKTEPNLSAKRK</sequence>
<dbReference type="AlphaFoldDB" id="A0A504YV90"/>
<evidence type="ECO:0000313" key="2">
    <source>
        <dbReference type="Proteomes" id="UP000316759"/>
    </source>
</evidence>
<reference evidence="1 2" key="1">
    <citation type="submission" date="2019-04" db="EMBL/GenBank/DDBJ databases">
        <title>Annotation for the trematode Fasciola gigantica.</title>
        <authorList>
            <person name="Choi Y.-J."/>
        </authorList>
    </citation>
    <scope>NUCLEOTIDE SEQUENCE [LARGE SCALE GENOMIC DNA]</scope>
    <source>
        <strain evidence="1">Uganda_cow_1</strain>
    </source>
</reference>
<proteinExistence type="predicted"/>
<accession>A0A504YV90</accession>
<dbReference type="EMBL" id="SUNJ01002579">
    <property type="protein sequence ID" value="TPP65872.1"/>
    <property type="molecule type" value="Genomic_DNA"/>
</dbReference>
<name>A0A504YV90_FASGI</name>
<comment type="caution">
    <text evidence="1">The sequence shown here is derived from an EMBL/GenBank/DDBJ whole genome shotgun (WGS) entry which is preliminary data.</text>
</comment>
<organism evidence="1 2">
    <name type="scientific">Fasciola gigantica</name>
    <name type="common">Giant liver fluke</name>
    <dbReference type="NCBI Taxonomy" id="46835"/>
    <lineage>
        <taxon>Eukaryota</taxon>
        <taxon>Metazoa</taxon>
        <taxon>Spiralia</taxon>
        <taxon>Lophotrochozoa</taxon>
        <taxon>Platyhelminthes</taxon>
        <taxon>Trematoda</taxon>
        <taxon>Digenea</taxon>
        <taxon>Plagiorchiida</taxon>
        <taxon>Echinostomata</taxon>
        <taxon>Echinostomatoidea</taxon>
        <taxon>Fasciolidae</taxon>
        <taxon>Fasciola</taxon>
    </lineage>
</organism>
<dbReference type="Proteomes" id="UP000316759">
    <property type="component" value="Unassembled WGS sequence"/>
</dbReference>